<dbReference type="SUPFAM" id="SSF48173">
    <property type="entry name" value="Cryptochrome/photolyase FAD-binding domain"/>
    <property type="match status" value="1"/>
</dbReference>
<dbReference type="Proteomes" id="UP001164100">
    <property type="component" value="Chromosome"/>
</dbReference>
<dbReference type="InterPro" id="IPR018394">
    <property type="entry name" value="DNA_photolyase_1_CS_C"/>
</dbReference>
<evidence type="ECO:0000256" key="1">
    <source>
        <dbReference type="ARBA" id="ARBA00001932"/>
    </source>
</evidence>
<dbReference type="GO" id="GO:0003904">
    <property type="term" value="F:deoxyribodipyrimidine photo-lyase activity"/>
    <property type="evidence" value="ECO:0007669"/>
    <property type="project" value="TreeGrafter"/>
</dbReference>
<dbReference type="Gene3D" id="3.40.50.620">
    <property type="entry name" value="HUPs"/>
    <property type="match status" value="1"/>
</dbReference>
<keyword evidence="3 5" id="KW-0274">FAD</keyword>
<dbReference type="Pfam" id="PF03441">
    <property type="entry name" value="FAD_binding_7"/>
    <property type="match status" value="1"/>
</dbReference>
<dbReference type="InterPro" id="IPR036134">
    <property type="entry name" value="Crypto/Photolyase_FAD-like_sf"/>
</dbReference>
<gene>
    <name evidence="9" type="ORF">NGX11_05375</name>
</gene>
<reference evidence="9" key="1">
    <citation type="journal article" date="2022" name="Front. Microbiol.">
        <title>Species classification and novel plasmid identifications in Arcobacter cryaerophilus and Arcobacter cryaerophilus-like organisms.</title>
        <authorList>
            <person name="Zhou G."/>
            <person name="Wang M."/>
            <person name="Wang H."/>
            <person name="Chen X."/>
            <person name="Gu Y."/>
            <person name="Shao Z."/>
            <person name="Zhang J."/>
            <person name="Zhang M."/>
        </authorList>
    </citation>
    <scope>NUCLEOTIDE SEQUENCE</scope>
    <source>
        <strain evidence="9">ICDCAC48</strain>
    </source>
</reference>
<evidence type="ECO:0000256" key="3">
    <source>
        <dbReference type="ARBA" id="ARBA00022827"/>
    </source>
</evidence>
<dbReference type="GO" id="GO:0071949">
    <property type="term" value="F:FAD binding"/>
    <property type="evidence" value="ECO:0007669"/>
    <property type="project" value="TreeGrafter"/>
</dbReference>
<proteinExistence type="inferred from homology"/>
<dbReference type="Gene3D" id="1.10.579.10">
    <property type="entry name" value="DNA Cyclobutane Dipyrimidine Photolyase, subunit A, domain 3"/>
    <property type="match status" value="1"/>
</dbReference>
<feature type="binding site" evidence="5">
    <location>
        <begin position="257"/>
        <end position="264"/>
    </location>
    <ligand>
        <name>FAD</name>
        <dbReference type="ChEBI" id="CHEBI:57692"/>
    </ligand>
</feature>
<feature type="domain" description="Photolyase/cryptochrome alpha/beta" evidence="8">
    <location>
        <begin position="1"/>
        <end position="128"/>
    </location>
</feature>
<dbReference type="Pfam" id="PF00875">
    <property type="entry name" value="DNA_photolyase"/>
    <property type="match status" value="1"/>
</dbReference>
<dbReference type="RefSeq" id="WP_263514018.1">
    <property type="nucleotide sequence ID" value="NZ_CP099556.1"/>
</dbReference>
<feature type="site" description="Electron transfer via tryptophanyl radical" evidence="6">
    <location>
        <position position="286"/>
    </location>
</feature>
<name>A0AA46MY26_9BACT</name>
<feature type="site" description="Electron transfer via tryptophanyl radical" evidence="6">
    <location>
        <position position="339"/>
    </location>
</feature>
<feature type="site" description="Electron transfer via tryptophanyl radical" evidence="6">
    <location>
        <position position="362"/>
    </location>
</feature>
<feature type="binding site" evidence="5">
    <location>
        <position position="208"/>
    </location>
    <ligand>
        <name>FAD</name>
        <dbReference type="ChEBI" id="CHEBI:57692"/>
    </ligand>
</feature>
<evidence type="ECO:0000256" key="2">
    <source>
        <dbReference type="ARBA" id="ARBA00022630"/>
    </source>
</evidence>
<dbReference type="PROSITE" id="PS00394">
    <property type="entry name" value="DNA_PHOTOLYASES_1_1"/>
    <property type="match status" value="1"/>
</dbReference>
<keyword evidence="2 5" id="KW-0285">Flavoprotein</keyword>
<feature type="binding site" evidence="5">
    <location>
        <begin position="220"/>
        <end position="224"/>
    </location>
    <ligand>
        <name>FAD</name>
        <dbReference type="ChEBI" id="CHEBI:57692"/>
    </ligand>
</feature>
<dbReference type="InterPro" id="IPR014729">
    <property type="entry name" value="Rossmann-like_a/b/a_fold"/>
</dbReference>
<accession>A0AA46MY26</accession>
<evidence type="ECO:0000256" key="4">
    <source>
        <dbReference type="ARBA" id="ARBA00022991"/>
    </source>
</evidence>
<dbReference type="GO" id="GO:0006950">
    <property type="term" value="P:response to stress"/>
    <property type="evidence" value="ECO:0007669"/>
    <property type="project" value="UniProtKB-ARBA"/>
</dbReference>
<dbReference type="InterPro" id="IPR006050">
    <property type="entry name" value="DNA_photolyase_N"/>
</dbReference>
<evidence type="ECO:0000256" key="5">
    <source>
        <dbReference type="PIRSR" id="PIRSR602081-1"/>
    </source>
</evidence>
<dbReference type="EMBL" id="CP099556">
    <property type="protein sequence ID" value="UYF42340.1"/>
    <property type="molecule type" value="Genomic_DNA"/>
</dbReference>
<evidence type="ECO:0000259" key="8">
    <source>
        <dbReference type="PROSITE" id="PS51645"/>
    </source>
</evidence>
<dbReference type="PROSITE" id="PS51645">
    <property type="entry name" value="PHR_CRY_ALPHA_BETA"/>
    <property type="match status" value="1"/>
</dbReference>
<protein>
    <submittedName>
        <fullName evidence="9">DNA photolyase family protein</fullName>
    </submittedName>
</protein>
<organism evidence="9 10">
    <name type="scientific">Aliarcobacter cryaerophilus</name>
    <dbReference type="NCBI Taxonomy" id="28198"/>
    <lineage>
        <taxon>Bacteria</taxon>
        <taxon>Pseudomonadati</taxon>
        <taxon>Campylobacterota</taxon>
        <taxon>Epsilonproteobacteria</taxon>
        <taxon>Campylobacterales</taxon>
        <taxon>Arcobacteraceae</taxon>
        <taxon>Aliarcobacter</taxon>
    </lineage>
</organism>
<dbReference type="InterPro" id="IPR002081">
    <property type="entry name" value="Cryptochrome/DNA_photolyase_1"/>
</dbReference>
<evidence type="ECO:0000313" key="10">
    <source>
        <dbReference type="Proteomes" id="UP001164100"/>
    </source>
</evidence>
<dbReference type="InterPro" id="IPR036155">
    <property type="entry name" value="Crypto/Photolyase_N_sf"/>
</dbReference>
<evidence type="ECO:0000313" key="9">
    <source>
        <dbReference type="EMBL" id="UYF42340.1"/>
    </source>
</evidence>
<dbReference type="Gene3D" id="1.25.40.80">
    <property type="match status" value="1"/>
</dbReference>
<comment type="cofactor">
    <cofactor evidence="1">
        <name>(6R)-5,10-methylene-5,6,7,8-tetrahydrofolate</name>
        <dbReference type="ChEBI" id="CHEBI:15636"/>
    </cofactor>
</comment>
<dbReference type="PANTHER" id="PTHR11455">
    <property type="entry name" value="CRYPTOCHROME"/>
    <property type="match status" value="1"/>
</dbReference>
<evidence type="ECO:0000256" key="6">
    <source>
        <dbReference type="PIRSR" id="PIRSR602081-2"/>
    </source>
</evidence>
<dbReference type="GO" id="GO:0009416">
    <property type="term" value="P:response to light stimulus"/>
    <property type="evidence" value="ECO:0007669"/>
    <property type="project" value="TreeGrafter"/>
</dbReference>
<sequence>MKQVLWFRRDLRVVDSEILANAKDEVLPIFIFDKNILNKLPKDDKRVTFIYKTVLELKENLQKIGLDLAIFYSNPKDVFIELKNQGFDEVLTSIDFDIYAKTRDEECEKILPIKRYTDSFLIHPNDVLKADKTPYKVFTAFYNSLEFLHSSNNIKEFETPKNLKKVDFDYSFIPTLNDLGLKKQDLPDFLYKSADELIDIFSKKIENYQENRDYFYLDASSNLSVHLRFGLISPRTLFNKIKRLNAPKKQIDFFIRELFWREFYNYILYHFPKSQFENLNSIKVNWNQNEDDFKNWCEGNTGVPIIDASMRYLNQTGLMHNRLRMVTSSYLTKNLLIDWRKGEEYFALKLLDYEASSNIGSWQWAASTGVDAVPYFRVFNPYIQSKKFDKDAIFIKTVLKDLKDISPKIIHTENGVQEDIFLNYPRQIVGINYSRNRAIMEFKRANSFNK</sequence>
<dbReference type="SUPFAM" id="SSF52425">
    <property type="entry name" value="Cryptochrome/photolyase, N-terminal domain"/>
    <property type="match status" value="1"/>
</dbReference>
<dbReference type="PRINTS" id="PR00147">
    <property type="entry name" value="DNAPHOTLYASE"/>
</dbReference>
<feature type="binding site" evidence="5">
    <location>
        <position position="254"/>
    </location>
    <ligand>
        <name>FAD</name>
        <dbReference type="ChEBI" id="CHEBI:57692"/>
    </ligand>
</feature>
<dbReference type="GO" id="GO:0006139">
    <property type="term" value="P:nucleobase-containing compound metabolic process"/>
    <property type="evidence" value="ECO:0007669"/>
    <property type="project" value="UniProtKB-ARBA"/>
</dbReference>
<keyword evidence="4 7" id="KW-0157">Chromophore</keyword>
<dbReference type="InterPro" id="IPR005101">
    <property type="entry name" value="Cryptochr/Photolyase_FAD-bd"/>
</dbReference>
<comment type="cofactor">
    <cofactor evidence="5">
        <name>FAD</name>
        <dbReference type="ChEBI" id="CHEBI:57692"/>
    </cofactor>
    <text evidence="5">Binds 1 FAD per subunit.</text>
</comment>
<dbReference type="AlphaFoldDB" id="A0AA46MY26"/>
<evidence type="ECO:0000256" key="7">
    <source>
        <dbReference type="RuleBase" id="RU004182"/>
    </source>
</evidence>
<dbReference type="GO" id="GO:0003677">
    <property type="term" value="F:DNA binding"/>
    <property type="evidence" value="ECO:0007669"/>
    <property type="project" value="TreeGrafter"/>
</dbReference>
<dbReference type="PANTHER" id="PTHR11455:SF9">
    <property type="entry name" value="CRYPTOCHROME CIRCADIAN CLOCK 5 ISOFORM X1"/>
    <property type="match status" value="1"/>
</dbReference>
<comment type="similarity">
    <text evidence="7">Belongs to the DNA photolyase family.</text>
</comment>